<gene>
    <name evidence="2" type="ORF">M427DRAFT_72334</name>
</gene>
<protein>
    <submittedName>
        <fullName evidence="2">Uncharacterized protein</fullName>
    </submittedName>
</protein>
<organism evidence="2 3">
    <name type="scientific">Gonapodya prolifera (strain JEL478)</name>
    <name type="common">Monoblepharis prolifera</name>
    <dbReference type="NCBI Taxonomy" id="1344416"/>
    <lineage>
        <taxon>Eukaryota</taxon>
        <taxon>Fungi</taxon>
        <taxon>Fungi incertae sedis</taxon>
        <taxon>Chytridiomycota</taxon>
        <taxon>Chytridiomycota incertae sedis</taxon>
        <taxon>Monoblepharidomycetes</taxon>
        <taxon>Monoblepharidales</taxon>
        <taxon>Gonapodyaceae</taxon>
        <taxon>Gonapodya</taxon>
    </lineage>
</organism>
<dbReference type="EMBL" id="KQ965792">
    <property type="protein sequence ID" value="KXS12053.1"/>
    <property type="molecule type" value="Genomic_DNA"/>
</dbReference>
<proteinExistence type="predicted"/>
<name>A0A139A6T5_GONPJ</name>
<keyword evidence="3" id="KW-1185">Reference proteome</keyword>
<feature type="region of interest" description="Disordered" evidence="1">
    <location>
        <begin position="25"/>
        <end position="49"/>
    </location>
</feature>
<evidence type="ECO:0000256" key="1">
    <source>
        <dbReference type="SAM" id="MobiDB-lite"/>
    </source>
</evidence>
<evidence type="ECO:0000313" key="2">
    <source>
        <dbReference type="EMBL" id="KXS12053.1"/>
    </source>
</evidence>
<sequence length="248" mass="27560">MSSATENDGSFGTSFTDLLRHRRFNSSSSHRTRFRYDAASSEDNSDSIIGRDTLHASVAQDEDEDLFVGKGKGKGKAASYVNIDDPERPAQSPEIPSSSLKLKDHALVLQFSGPTRRAAELLLDWRDVVDGWALLVESRDSDDSRTAVLHLDEDVEMLPYEDPLDYRQQHWSPREYQDISDADTAVDPMSIDDAKSVASIDYAVGNAYAVEEQLDASNLTDTVPVLPVSLSTNDGDTEFGRNWLLRRC</sequence>
<dbReference type="AlphaFoldDB" id="A0A139A6T5"/>
<evidence type="ECO:0000313" key="3">
    <source>
        <dbReference type="Proteomes" id="UP000070544"/>
    </source>
</evidence>
<accession>A0A139A6T5</accession>
<reference evidence="2 3" key="1">
    <citation type="journal article" date="2015" name="Genome Biol. Evol.">
        <title>Phylogenomic analyses indicate that early fungi evolved digesting cell walls of algal ancestors of land plants.</title>
        <authorList>
            <person name="Chang Y."/>
            <person name="Wang S."/>
            <person name="Sekimoto S."/>
            <person name="Aerts A.L."/>
            <person name="Choi C."/>
            <person name="Clum A."/>
            <person name="LaButti K.M."/>
            <person name="Lindquist E.A."/>
            <person name="Yee Ngan C."/>
            <person name="Ohm R.A."/>
            <person name="Salamov A.A."/>
            <person name="Grigoriev I.V."/>
            <person name="Spatafora J.W."/>
            <person name="Berbee M.L."/>
        </authorList>
    </citation>
    <scope>NUCLEOTIDE SEQUENCE [LARGE SCALE GENOMIC DNA]</scope>
    <source>
        <strain evidence="2 3">JEL478</strain>
    </source>
</reference>
<feature type="non-terminal residue" evidence="2">
    <location>
        <position position="248"/>
    </location>
</feature>
<feature type="region of interest" description="Disordered" evidence="1">
    <location>
        <begin position="67"/>
        <end position="97"/>
    </location>
</feature>
<dbReference type="Proteomes" id="UP000070544">
    <property type="component" value="Unassembled WGS sequence"/>
</dbReference>